<keyword evidence="2" id="KW-1185">Reference proteome</keyword>
<dbReference type="EMBL" id="CP012836">
    <property type="protein sequence ID" value="AMQ57554.1"/>
    <property type="molecule type" value="Genomic_DNA"/>
</dbReference>
<sequence>MSASSHLPVQVIIPARKNSKRFPKKNKALLGGIPLVAHSIQYALDEGVSKDQIWVNSDDPEILEIAKGYDVKLYPRLEGLAEDTTSTAAVLEDQLNFFKKNLIPCEAIVLLQVTNPFRPKGKLLQWITELLGSDRSSLCSFSPLNKKFGRIEKGQFQPVNYQPGQRMQDLEALYYENGCIYITKATLIADSKVIGKDAIPIVMEDILYTVDIDEKFDLELAEALLLLRNEKIQ</sequence>
<dbReference type="RefSeq" id="WP_067548949.1">
    <property type="nucleotide sequence ID" value="NZ_CP012836.1"/>
</dbReference>
<evidence type="ECO:0000313" key="1">
    <source>
        <dbReference type="EMBL" id="AMQ57554.1"/>
    </source>
</evidence>
<dbReference type="SUPFAM" id="SSF53448">
    <property type="entry name" value="Nucleotide-diphospho-sugar transferases"/>
    <property type="match status" value="1"/>
</dbReference>
<dbReference type="KEGG" id="alm:AO498_13980"/>
<dbReference type="STRING" id="1727163.AO498_13980"/>
<name>A0A142EQZ9_9BACT</name>
<dbReference type="Gene3D" id="3.90.550.10">
    <property type="entry name" value="Spore Coat Polysaccharide Biosynthesis Protein SpsA, Chain A"/>
    <property type="match status" value="1"/>
</dbReference>
<dbReference type="CDD" id="cd02513">
    <property type="entry name" value="CMP-NeuAc_Synthase"/>
    <property type="match status" value="1"/>
</dbReference>
<evidence type="ECO:0000313" key="2">
    <source>
        <dbReference type="Proteomes" id="UP000073816"/>
    </source>
</evidence>
<proteinExistence type="predicted"/>
<gene>
    <name evidence="1" type="ORF">AO498_13980</name>
</gene>
<dbReference type="InterPro" id="IPR003329">
    <property type="entry name" value="Cytidylyl_trans"/>
</dbReference>
<organism evidence="1 2">
    <name type="scientific">Algoriphagus sanaruensis</name>
    <dbReference type="NCBI Taxonomy" id="1727163"/>
    <lineage>
        <taxon>Bacteria</taxon>
        <taxon>Pseudomonadati</taxon>
        <taxon>Bacteroidota</taxon>
        <taxon>Cytophagia</taxon>
        <taxon>Cytophagales</taxon>
        <taxon>Cyclobacteriaceae</taxon>
        <taxon>Algoriphagus</taxon>
    </lineage>
</organism>
<dbReference type="Proteomes" id="UP000073816">
    <property type="component" value="Chromosome"/>
</dbReference>
<protein>
    <recommendedName>
        <fullName evidence="3">Acylneuraminate cytidylyltransferase</fullName>
    </recommendedName>
</protein>
<dbReference type="PANTHER" id="PTHR21485:SF6">
    <property type="entry name" value="N-ACYLNEURAMINATE CYTIDYLYLTRANSFERASE-RELATED"/>
    <property type="match status" value="1"/>
</dbReference>
<accession>A0A142EQZ9</accession>
<dbReference type="PANTHER" id="PTHR21485">
    <property type="entry name" value="HAD SUPERFAMILY MEMBERS CMAS AND KDSC"/>
    <property type="match status" value="1"/>
</dbReference>
<dbReference type="OrthoDB" id="9805604at2"/>
<evidence type="ECO:0008006" key="3">
    <source>
        <dbReference type="Google" id="ProtNLM"/>
    </source>
</evidence>
<reference evidence="2" key="1">
    <citation type="submission" date="2015-09" db="EMBL/GenBank/DDBJ databases">
        <title>Complete sequence of Algoriphagus sp. M8-2.</title>
        <authorList>
            <person name="Shintani M."/>
        </authorList>
    </citation>
    <scope>NUCLEOTIDE SEQUENCE [LARGE SCALE GENOMIC DNA]</scope>
    <source>
        <strain evidence="2">M8-2</strain>
    </source>
</reference>
<dbReference type="InterPro" id="IPR029044">
    <property type="entry name" value="Nucleotide-diphossugar_trans"/>
</dbReference>
<dbReference type="GO" id="GO:0008781">
    <property type="term" value="F:N-acylneuraminate cytidylyltransferase activity"/>
    <property type="evidence" value="ECO:0007669"/>
    <property type="project" value="TreeGrafter"/>
</dbReference>
<reference evidence="1 2" key="2">
    <citation type="journal article" date="2016" name="Genome Announc.">
        <title>Complete Genome Sequence of Algoriphagus sp. Strain M8-2, Isolated from a Brackish Lake.</title>
        <authorList>
            <person name="Muraguchi Y."/>
            <person name="Kushimoto K."/>
            <person name="Ohtsubo Y."/>
            <person name="Suzuki T."/>
            <person name="Dohra H."/>
            <person name="Kimbara K."/>
            <person name="Shintani M."/>
        </authorList>
    </citation>
    <scope>NUCLEOTIDE SEQUENCE [LARGE SCALE GENOMIC DNA]</scope>
    <source>
        <strain evidence="1 2">M8-2</strain>
    </source>
</reference>
<dbReference type="InterPro" id="IPR050793">
    <property type="entry name" value="CMP-NeuNAc_synthase"/>
</dbReference>
<dbReference type="Pfam" id="PF02348">
    <property type="entry name" value="CTP_transf_3"/>
    <property type="match status" value="1"/>
</dbReference>
<dbReference type="AlphaFoldDB" id="A0A142EQZ9"/>
<dbReference type="PATRIC" id="fig|1727163.4.peg.2933"/>